<comment type="caution">
    <text evidence="1">The sequence shown here is derived from an EMBL/GenBank/DDBJ whole genome shotgun (WGS) entry which is preliminary data.</text>
</comment>
<name>A0A9D1NDX5_9FIRM</name>
<dbReference type="GO" id="GO:0090529">
    <property type="term" value="P:cell septum assembly"/>
    <property type="evidence" value="ECO:0007669"/>
    <property type="project" value="InterPro"/>
</dbReference>
<proteinExistence type="predicted"/>
<sequence>MGFFDKILKGLGFESEEKNNPKPKKEIKRKAGEYTLDGEEEEIIEEMKPKSQEEVSKVVDYLKKEGKVIVNLSNFEDTNFNTALSFLSGAVYAFGGEVYKLDDARYKLLVV</sequence>
<dbReference type="InterPro" id="IPR007561">
    <property type="entry name" value="Cell_div_SepF/SepF-rel"/>
</dbReference>
<organism evidence="1 2">
    <name type="scientific">Candidatus Caccopulliclostridium gallistercoris</name>
    <dbReference type="NCBI Taxonomy" id="2840719"/>
    <lineage>
        <taxon>Bacteria</taxon>
        <taxon>Bacillati</taxon>
        <taxon>Bacillota</taxon>
        <taxon>Clostridia</taxon>
        <taxon>Candidatus Caccopulliclostridium</taxon>
    </lineage>
</organism>
<gene>
    <name evidence="1" type="ORF">IAA62_02115</name>
</gene>
<reference evidence="1" key="2">
    <citation type="journal article" date="2021" name="PeerJ">
        <title>Extensive microbial diversity within the chicken gut microbiome revealed by metagenomics and culture.</title>
        <authorList>
            <person name="Gilroy R."/>
            <person name="Ravi A."/>
            <person name="Getino M."/>
            <person name="Pursley I."/>
            <person name="Horton D.L."/>
            <person name="Alikhan N.F."/>
            <person name="Baker D."/>
            <person name="Gharbi K."/>
            <person name="Hall N."/>
            <person name="Watson M."/>
            <person name="Adriaenssens E.M."/>
            <person name="Foster-Nyarko E."/>
            <person name="Jarju S."/>
            <person name="Secka A."/>
            <person name="Antonio M."/>
            <person name="Oren A."/>
            <person name="Chaudhuri R.R."/>
            <person name="La Ragione R."/>
            <person name="Hildebrand F."/>
            <person name="Pallen M.J."/>
        </authorList>
    </citation>
    <scope>NUCLEOTIDE SEQUENCE</scope>
    <source>
        <strain evidence="1">CHK186-9395</strain>
    </source>
</reference>
<dbReference type="EMBL" id="DVOJ01000007">
    <property type="protein sequence ID" value="HIV01334.1"/>
    <property type="molecule type" value="Genomic_DNA"/>
</dbReference>
<reference evidence="1" key="1">
    <citation type="submission" date="2020-10" db="EMBL/GenBank/DDBJ databases">
        <authorList>
            <person name="Gilroy R."/>
        </authorList>
    </citation>
    <scope>NUCLEOTIDE SEQUENCE</scope>
    <source>
        <strain evidence="1">CHK186-9395</strain>
    </source>
</reference>
<evidence type="ECO:0000313" key="1">
    <source>
        <dbReference type="EMBL" id="HIV01334.1"/>
    </source>
</evidence>
<keyword evidence="1" id="KW-0131">Cell cycle</keyword>
<keyword evidence="1" id="KW-0132">Cell division</keyword>
<dbReference type="Proteomes" id="UP000886861">
    <property type="component" value="Unassembled WGS sequence"/>
</dbReference>
<dbReference type="Gene3D" id="3.30.110.150">
    <property type="entry name" value="SepF-like protein"/>
    <property type="match status" value="1"/>
</dbReference>
<dbReference type="AlphaFoldDB" id="A0A9D1NDX5"/>
<dbReference type="Pfam" id="PF04472">
    <property type="entry name" value="SepF"/>
    <property type="match status" value="1"/>
</dbReference>
<accession>A0A9D1NDX5</accession>
<protein>
    <submittedName>
        <fullName evidence="1">Cell division protein SepF</fullName>
    </submittedName>
</protein>
<evidence type="ECO:0000313" key="2">
    <source>
        <dbReference type="Proteomes" id="UP000886861"/>
    </source>
</evidence>
<dbReference type="InterPro" id="IPR038594">
    <property type="entry name" value="SepF-like_sf"/>
</dbReference>